<dbReference type="Gene3D" id="3.40.50.10140">
    <property type="entry name" value="Toll/interleukin-1 receptor homology (TIR) domain"/>
    <property type="match status" value="1"/>
</dbReference>
<dbReference type="Proteomes" id="UP000002384">
    <property type="component" value="Chromosome"/>
</dbReference>
<accession>B7K751</accession>
<evidence type="ECO:0000313" key="3">
    <source>
        <dbReference type="Proteomes" id="UP000002384"/>
    </source>
</evidence>
<dbReference type="RefSeq" id="WP_012598565.1">
    <property type="nucleotide sequence ID" value="NC_011729.1"/>
</dbReference>
<dbReference type="SUPFAM" id="SSF52540">
    <property type="entry name" value="P-loop containing nucleoside triphosphate hydrolases"/>
    <property type="match status" value="1"/>
</dbReference>
<keyword evidence="3" id="KW-1185">Reference proteome</keyword>
<feature type="domain" description="TIR" evidence="1">
    <location>
        <begin position="9"/>
        <end position="149"/>
    </location>
</feature>
<dbReference type="InterPro" id="IPR000157">
    <property type="entry name" value="TIR_dom"/>
</dbReference>
<dbReference type="STRING" id="65393.PCC7424_1168"/>
<sequence>MTENSHPLPSQRVFISYRSQDPDASLAKVFYEHLKDAGHLPFMAAESIRLGENWPEGVDKELEKSDYFLLLLSEKSATSEMVIEEVSSAKRLQGRNSNNKPIIVPIRVNFPFSAPLSYDLRAYTARIQQEKWNSDTDTPIILAKVLSLLANNETPATVEPETTLTYAVETYDKPPLPAAELELPEGMIRLASPFYVQPKSCKSKCDQEIEKPGALIRIKAPRQMGKTSLLARISYYGKQQGYQTVSLDFSQFEENIFQDLKQFLKRFCASVARQLKISQEKVKEHLDNDSYGPIENCCQFFEDVIFKDLTVPLILGLDKIDLIFPYSDTAKEFLKILRLWHQNAIDKNAWKKLRLIIVHSTESYVKMDINHSPFNVGLGVKLPEFTSAQVLELAQRHGLDWNNGEVQQLMGMVGGHPYLIRLGLYNIAQQGITLSQLLQKAPTDEGIYGEHLRRHLWNLQQHPELLNAFQQVINSPQSINLETREKFKLNGMGLVDLEDNKVKLRYEQLYRPYFRDCLNL</sequence>
<dbReference type="InterPro" id="IPR035897">
    <property type="entry name" value="Toll_tir_struct_dom_sf"/>
</dbReference>
<dbReference type="Pfam" id="PF14516">
    <property type="entry name" value="AAA_35"/>
    <property type="match status" value="1"/>
</dbReference>
<dbReference type="GO" id="GO:0007165">
    <property type="term" value="P:signal transduction"/>
    <property type="evidence" value="ECO:0007669"/>
    <property type="project" value="InterPro"/>
</dbReference>
<dbReference type="EMBL" id="CP001291">
    <property type="protein sequence ID" value="ACK69619.1"/>
    <property type="molecule type" value="Genomic_DNA"/>
</dbReference>
<dbReference type="PROSITE" id="PS50104">
    <property type="entry name" value="TIR"/>
    <property type="match status" value="1"/>
</dbReference>
<dbReference type="InterPro" id="IPR027417">
    <property type="entry name" value="P-loop_NTPase"/>
</dbReference>
<reference evidence="3" key="1">
    <citation type="journal article" date="2011" name="MBio">
        <title>Novel metabolic attributes of the genus Cyanothece, comprising a group of unicellular nitrogen-fixing Cyanobacteria.</title>
        <authorList>
            <person name="Bandyopadhyay A."/>
            <person name="Elvitigala T."/>
            <person name="Welsh E."/>
            <person name="Stockel J."/>
            <person name="Liberton M."/>
            <person name="Min H."/>
            <person name="Sherman L.A."/>
            <person name="Pakrasi H.B."/>
        </authorList>
    </citation>
    <scope>NUCLEOTIDE SEQUENCE [LARGE SCALE GENOMIC DNA]</scope>
    <source>
        <strain evidence="3">PCC 7424</strain>
    </source>
</reference>
<gene>
    <name evidence="2" type="ordered locus">PCC7424_1168</name>
</gene>
<dbReference type="SUPFAM" id="SSF52200">
    <property type="entry name" value="Toll/Interleukin receptor TIR domain"/>
    <property type="match status" value="1"/>
</dbReference>
<dbReference type="KEGG" id="cyc:PCC7424_1168"/>
<dbReference type="AlphaFoldDB" id="B7K751"/>
<evidence type="ECO:0000313" key="2">
    <source>
        <dbReference type="EMBL" id="ACK69619.1"/>
    </source>
</evidence>
<name>B7K751_GLOC7</name>
<dbReference type="Gene3D" id="3.40.50.300">
    <property type="entry name" value="P-loop containing nucleotide triphosphate hydrolases"/>
    <property type="match status" value="1"/>
</dbReference>
<protein>
    <submittedName>
        <fullName evidence="2">TIR protein</fullName>
    </submittedName>
</protein>
<dbReference type="OrthoDB" id="5522963at2"/>
<organism evidence="2 3">
    <name type="scientific">Gloeothece citriformis (strain PCC 7424)</name>
    <name type="common">Cyanothece sp. (strain PCC 7424)</name>
    <dbReference type="NCBI Taxonomy" id="65393"/>
    <lineage>
        <taxon>Bacteria</taxon>
        <taxon>Bacillati</taxon>
        <taxon>Cyanobacteriota</taxon>
        <taxon>Cyanophyceae</taxon>
        <taxon>Oscillatoriophycideae</taxon>
        <taxon>Chroococcales</taxon>
        <taxon>Aphanothecaceae</taxon>
        <taxon>Gloeothece</taxon>
        <taxon>Gloeothece citriformis</taxon>
    </lineage>
</organism>
<dbReference type="Pfam" id="PF13676">
    <property type="entry name" value="TIR_2"/>
    <property type="match status" value="1"/>
</dbReference>
<dbReference type="HOGENOM" id="CLU_021307_1_0_3"/>
<dbReference type="SMART" id="SM00255">
    <property type="entry name" value="TIR"/>
    <property type="match status" value="1"/>
</dbReference>
<dbReference type="eggNOG" id="COG1672">
    <property type="taxonomic scope" value="Bacteria"/>
</dbReference>
<proteinExistence type="predicted"/>
<evidence type="ECO:0000259" key="1">
    <source>
        <dbReference type="PROSITE" id="PS50104"/>
    </source>
</evidence>